<keyword evidence="2" id="KW-1133">Transmembrane helix</keyword>
<keyword evidence="2" id="KW-0812">Transmembrane</keyword>
<dbReference type="EMBL" id="NCVQ01000003">
    <property type="protein sequence ID" value="PWZ37783.1"/>
    <property type="molecule type" value="Genomic_DNA"/>
</dbReference>
<evidence type="ECO:0000256" key="2">
    <source>
        <dbReference type="SAM" id="Phobius"/>
    </source>
</evidence>
<feature type="compositionally biased region" description="Basic and acidic residues" evidence="1">
    <location>
        <begin position="149"/>
        <end position="168"/>
    </location>
</feature>
<reference evidence="3" key="1">
    <citation type="journal article" date="2018" name="Nat. Genet.">
        <title>Extensive intraspecific gene order and gene structural variations between Mo17 and other maize genomes.</title>
        <authorList>
            <person name="Sun S."/>
            <person name="Zhou Y."/>
            <person name="Chen J."/>
            <person name="Shi J."/>
            <person name="Zhao H."/>
            <person name="Zhao H."/>
            <person name="Song W."/>
            <person name="Zhang M."/>
            <person name="Cui Y."/>
            <person name="Dong X."/>
            <person name="Liu H."/>
            <person name="Ma X."/>
            <person name="Jiao Y."/>
            <person name="Wang B."/>
            <person name="Wei X."/>
            <person name="Stein J.C."/>
            <person name="Glaubitz J.C."/>
            <person name="Lu F."/>
            <person name="Yu G."/>
            <person name="Liang C."/>
            <person name="Fengler K."/>
            <person name="Li B."/>
            <person name="Rafalski A."/>
            <person name="Schnable P.S."/>
            <person name="Ware D.H."/>
            <person name="Buckler E.S."/>
            <person name="Lai J."/>
        </authorList>
    </citation>
    <scope>NUCLEOTIDE SEQUENCE [LARGE SCALE GENOMIC DNA]</scope>
    <source>
        <tissue evidence="3">Seedling</tissue>
    </source>
</reference>
<accession>A0A8J8YI19</accession>
<proteinExistence type="predicted"/>
<sequence>MADPRYWDWMAVGCCTVIVVTSGSIVLGAVVACLVFIFKCIRKWWQSPRILLFRFGGVTTLRRNLSYGYRCHLCHDHMVAGEKVRTLSCDHVFHCGGGSFKCEGIDKRLLTVPMEPCPTCDQVPHPVPWFRKPPPSPPSIPSQGASAALERDFEQARRAVSDAQRKTT</sequence>
<name>A0A8J8YI19_MAIZE</name>
<feature type="transmembrane region" description="Helical" evidence="2">
    <location>
        <begin position="6"/>
        <end position="38"/>
    </location>
</feature>
<dbReference type="InterPro" id="IPR013083">
    <property type="entry name" value="Znf_RING/FYVE/PHD"/>
</dbReference>
<dbReference type="OrthoDB" id="673602at2759"/>
<feature type="region of interest" description="Disordered" evidence="1">
    <location>
        <begin position="128"/>
        <end position="168"/>
    </location>
</feature>
<evidence type="ECO:0000256" key="1">
    <source>
        <dbReference type="SAM" id="MobiDB-lite"/>
    </source>
</evidence>
<dbReference type="HOGENOM" id="CLU_093632_0_0_1"/>
<dbReference type="Proteomes" id="UP000251960">
    <property type="component" value="Chromosome 2"/>
</dbReference>
<gene>
    <name evidence="3" type="ORF">Zm00014a_028939</name>
</gene>
<dbReference type="KEGG" id="zma:100285802"/>
<comment type="caution">
    <text evidence="3">The sequence shown here is derived from an EMBL/GenBank/DDBJ whole genome shotgun (WGS) entry which is preliminary data.</text>
</comment>
<keyword evidence="2" id="KW-0472">Membrane</keyword>
<dbReference type="Gene3D" id="3.30.40.10">
    <property type="entry name" value="Zinc/RING finger domain, C3HC4 (zinc finger)"/>
    <property type="match status" value="1"/>
</dbReference>
<dbReference type="PROSITE" id="PS51257">
    <property type="entry name" value="PROKAR_LIPOPROTEIN"/>
    <property type="match status" value="1"/>
</dbReference>
<dbReference type="AlphaFoldDB" id="A0A8J8YI19"/>
<organism evidence="3">
    <name type="scientific">Zea mays</name>
    <name type="common">Maize</name>
    <dbReference type="NCBI Taxonomy" id="4577"/>
    <lineage>
        <taxon>Eukaryota</taxon>
        <taxon>Viridiplantae</taxon>
        <taxon>Streptophyta</taxon>
        <taxon>Embryophyta</taxon>
        <taxon>Tracheophyta</taxon>
        <taxon>Spermatophyta</taxon>
        <taxon>Magnoliopsida</taxon>
        <taxon>Liliopsida</taxon>
        <taxon>Poales</taxon>
        <taxon>Poaceae</taxon>
        <taxon>PACMAD clade</taxon>
        <taxon>Panicoideae</taxon>
        <taxon>Andropogonodae</taxon>
        <taxon>Andropogoneae</taxon>
        <taxon>Tripsacinae</taxon>
        <taxon>Zea</taxon>
    </lineage>
</organism>
<feature type="compositionally biased region" description="Pro residues" evidence="1">
    <location>
        <begin position="128"/>
        <end position="140"/>
    </location>
</feature>
<protein>
    <recommendedName>
        <fullName evidence="4">Zinc finger, C3HC4 type family protein</fullName>
    </recommendedName>
</protein>
<evidence type="ECO:0000313" key="3">
    <source>
        <dbReference type="EMBL" id="PWZ37783.1"/>
    </source>
</evidence>
<evidence type="ECO:0008006" key="4">
    <source>
        <dbReference type="Google" id="ProtNLM"/>
    </source>
</evidence>